<dbReference type="EMBL" id="CAUYUJ010002314">
    <property type="protein sequence ID" value="CAK0800219.1"/>
    <property type="molecule type" value="Genomic_DNA"/>
</dbReference>
<comment type="caution">
    <text evidence="2">The sequence shown here is derived from an EMBL/GenBank/DDBJ whole genome shotgun (WGS) entry which is preliminary data.</text>
</comment>
<name>A0ABN9Q3D1_9DINO</name>
<feature type="region of interest" description="Disordered" evidence="1">
    <location>
        <begin position="402"/>
        <end position="428"/>
    </location>
</feature>
<feature type="region of interest" description="Disordered" evidence="1">
    <location>
        <begin position="58"/>
        <end position="84"/>
    </location>
</feature>
<dbReference type="Proteomes" id="UP001189429">
    <property type="component" value="Unassembled WGS sequence"/>
</dbReference>
<feature type="compositionally biased region" description="Low complexity" evidence="1">
    <location>
        <begin position="58"/>
        <end position="80"/>
    </location>
</feature>
<organism evidence="2 3">
    <name type="scientific">Prorocentrum cordatum</name>
    <dbReference type="NCBI Taxonomy" id="2364126"/>
    <lineage>
        <taxon>Eukaryota</taxon>
        <taxon>Sar</taxon>
        <taxon>Alveolata</taxon>
        <taxon>Dinophyceae</taxon>
        <taxon>Prorocentrales</taxon>
        <taxon>Prorocentraceae</taxon>
        <taxon>Prorocentrum</taxon>
    </lineage>
</organism>
<feature type="region of interest" description="Disordered" evidence="1">
    <location>
        <begin position="232"/>
        <end position="263"/>
    </location>
</feature>
<evidence type="ECO:0000256" key="1">
    <source>
        <dbReference type="SAM" id="MobiDB-lite"/>
    </source>
</evidence>
<accession>A0ABN9Q3D1</accession>
<reference evidence="2" key="1">
    <citation type="submission" date="2023-10" db="EMBL/GenBank/DDBJ databases">
        <authorList>
            <person name="Chen Y."/>
            <person name="Shah S."/>
            <person name="Dougan E. K."/>
            <person name="Thang M."/>
            <person name="Chan C."/>
        </authorList>
    </citation>
    <scope>NUCLEOTIDE SEQUENCE [LARGE SCALE GENOMIC DNA]</scope>
</reference>
<keyword evidence="3" id="KW-1185">Reference proteome</keyword>
<gene>
    <name evidence="2" type="ORF">PCOR1329_LOCUS8428</name>
</gene>
<proteinExistence type="predicted"/>
<sequence length="428" mass="43071">MASQIDYVAPEICAPVDPMDEAELQAQHDEACDEVAELAGELRAVQLEAQQLRQRLQAAARSHGGVPAPTALPAAGSAPAAEEERQASDLRRLIEWLARHADLARPELLDVGFEVPIGGRTVHLQRVVQWPLTTAPSGGRLRLTAPAELQDRLGSLLAAARTEGHAQASELKAMAAAWDLVSGELAPAGRAVPEPSVLLAERGSDRGILVATWPTSEALLALPAKSSTAIPRLGPSRGPCTPDAPLPLAAASPPQHGGEWGAPLPGDRVEVEYEGRWYAGVLHAVGGEGKASVRCDVDAPGVLTVAPIYRVRQLGADAAAAASAAGAAAAGRAAAAGLASSAAAAVGHRPAAAAPVGLPCGRDRRAAEATAEPVGGQATAATAAAGAAGGAAAAAPADGRVGCSVGAGSGGHEGRRTPGLRRTRSSAL</sequence>
<evidence type="ECO:0008006" key="4">
    <source>
        <dbReference type="Google" id="ProtNLM"/>
    </source>
</evidence>
<evidence type="ECO:0000313" key="3">
    <source>
        <dbReference type="Proteomes" id="UP001189429"/>
    </source>
</evidence>
<protein>
    <recommendedName>
        <fullName evidence="4">Tudor domain-containing protein</fullName>
    </recommendedName>
</protein>
<feature type="compositionally biased region" description="Basic residues" evidence="1">
    <location>
        <begin position="418"/>
        <end position="428"/>
    </location>
</feature>
<evidence type="ECO:0000313" key="2">
    <source>
        <dbReference type="EMBL" id="CAK0800219.1"/>
    </source>
</evidence>